<proteinExistence type="predicted"/>
<dbReference type="InterPro" id="IPR029044">
    <property type="entry name" value="Nucleotide-diphossugar_trans"/>
</dbReference>
<comment type="caution">
    <text evidence="2">The sequence shown here is derived from an EMBL/GenBank/DDBJ whole genome shotgun (WGS) entry which is preliminary data.</text>
</comment>
<dbReference type="GO" id="GO:0016740">
    <property type="term" value="F:transferase activity"/>
    <property type="evidence" value="ECO:0007669"/>
    <property type="project" value="UniProtKB-KW"/>
</dbReference>
<dbReference type="CDD" id="cd00761">
    <property type="entry name" value="Glyco_tranf_GTA_type"/>
    <property type="match status" value="1"/>
</dbReference>
<accession>A0A917JAC6</accession>
<evidence type="ECO:0000259" key="1">
    <source>
        <dbReference type="Pfam" id="PF00535"/>
    </source>
</evidence>
<keyword evidence="3" id="KW-1185">Reference proteome</keyword>
<dbReference type="SUPFAM" id="SSF53448">
    <property type="entry name" value="Nucleotide-diphospho-sugar transferases"/>
    <property type="match status" value="1"/>
</dbReference>
<gene>
    <name evidence="2" type="ORF">GCM10011425_26710</name>
</gene>
<dbReference type="InterPro" id="IPR001173">
    <property type="entry name" value="Glyco_trans_2-like"/>
</dbReference>
<name>A0A917JAC6_9SPHI</name>
<reference evidence="2" key="1">
    <citation type="journal article" date="2014" name="Int. J. Syst. Evol. Microbiol.">
        <title>Complete genome sequence of Corynebacterium casei LMG S-19264T (=DSM 44701T), isolated from a smear-ripened cheese.</title>
        <authorList>
            <consortium name="US DOE Joint Genome Institute (JGI-PGF)"/>
            <person name="Walter F."/>
            <person name="Albersmeier A."/>
            <person name="Kalinowski J."/>
            <person name="Ruckert C."/>
        </authorList>
    </citation>
    <scope>NUCLEOTIDE SEQUENCE</scope>
    <source>
        <strain evidence="2">CCM 8711</strain>
    </source>
</reference>
<protein>
    <submittedName>
        <fullName evidence="2">O-antigen-related glycosyl transferase</fullName>
    </submittedName>
</protein>
<dbReference type="Pfam" id="PF00535">
    <property type="entry name" value="Glycos_transf_2"/>
    <property type="match status" value="1"/>
</dbReference>
<dbReference type="RefSeq" id="WP_188417545.1">
    <property type="nucleotide sequence ID" value="NZ_BMDO01000007.1"/>
</dbReference>
<organism evidence="2 3">
    <name type="scientific">Mucilaginibacter galii</name>
    <dbReference type="NCBI Taxonomy" id="2005073"/>
    <lineage>
        <taxon>Bacteria</taxon>
        <taxon>Pseudomonadati</taxon>
        <taxon>Bacteroidota</taxon>
        <taxon>Sphingobacteriia</taxon>
        <taxon>Sphingobacteriales</taxon>
        <taxon>Sphingobacteriaceae</taxon>
        <taxon>Mucilaginibacter</taxon>
    </lineage>
</organism>
<feature type="domain" description="Glycosyltransferase 2-like" evidence="1">
    <location>
        <begin position="8"/>
        <end position="162"/>
    </location>
</feature>
<reference evidence="2" key="2">
    <citation type="submission" date="2020-09" db="EMBL/GenBank/DDBJ databases">
        <authorList>
            <person name="Sun Q."/>
            <person name="Sedlacek I."/>
        </authorList>
    </citation>
    <scope>NUCLEOTIDE SEQUENCE</scope>
    <source>
        <strain evidence="2">CCM 8711</strain>
    </source>
</reference>
<evidence type="ECO:0000313" key="3">
    <source>
        <dbReference type="Proteomes" id="UP000662074"/>
    </source>
</evidence>
<sequence>MIVPEGYSIAIPSYGRPEEFEELLTSIINSTQLPDEVIICEDYSKQRSILKVIGDKWAPVFEAKGCKFNYIENEINLGYDANIRKLIQLSSFKWVILIGNDDLLLPEGIGIINEFCLRNPNVAMISRPFIRFNTDINKPLGISRFFDHEVIINNEMPANLLFRVAGFVGGLIVNKNWAEPLHTNKYDGTLYYQIYLASHAYCTNGIGYLAKPTVGGRAGNPPLFGEAGAKNHSVGAYSASARTSMWKGVLNIGKDVGAVYGIDLYSPLKRELTVRQSFHIFEMNATAGKHNLKELRRELSKLGLFDHIVPKTLYYINFIFGNRSSIVYRFVRKYMQKK</sequence>
<dbReference type="AlphaFoldDB" id="A0A917JAC6"/>
<dbReference type="Proteomes" id="UP000662074">
    <property type="component" value="Unassembled WGS sequence"/>
</dbReference>
<keyword evidence="2" id="KW-0808">Transferase</keyword>
<dbReference type="EMBL" id="BMDO01000007">
    <property type="protein sequence ID" value="GGI51459.1"/>
    <property type="molecule type" value="Genomic_DNA"/>
</dbReference>
<evidence type="ECO:0000313" key="2">
    <source>
        <dbReference type="EMBL" id="GGI51459.1"/>
    </source>
</evidence>
<dbReference type="Gene3D" id="3.90.550.10">
    <property type="entry name" value="Spore Coat Polysaccharide Biosynthesis Protein SpsA, Chain A"/>
    <property type="match status" value="1"/>
</dbReference>